<dbReference type="InterPro" id="IPR004045">
    <property type="entry name" value="Glutathione_S-Trfase_N"/>
</dbReference>
<dbReference type="Gene3D" id="3.40.30.10">
    <property type="entry name" value="Glutaredoxin"/>
    <property type="match status" value="1"/>
</dbReference>
<dbReference type="InterPro" id="IPR036249">
    <property type="entry name" value="Thioredoxin-like_sf"/>
</dbReference>
<dbReference type="Pfam" id="PF02798">
    <property type="entry name" value="GST_N"/>
    <property type="match status" value="1"/>
</dbReference>
<evidence type="ECO:0000259" key="1">
    <source>
        <dbReference type="PROSITE" id="PS50404"/>
    </source>
</evidence>
<dbReference type="InterPro" id="IPR036282">
    <property type="entry name" value="Glutathione-S-Trfase_C_sf"/>
</dbReference>
<dbReference type="Pfam" id="PF14497">
    <property type="entry name" value="GST_C_3"/>
    <property type="match status" value="1"/>
</dbReference>
<dbReference type="SFLD" id="SFLDG01205">
    <property type="entry name" value="AMPS.1"/>
    <property type="match status" value="1"/>
</dbReference>
<protein>
    <submittedName>
        <fullName evidence="3">Glutathione s-transferase</fullName>
    </submittedName>
</protein>
<dbReference type="SUPFAM" id="SSF47616">
    <property type="entry name" value="GST C-terminal domain-like"/>
    <property type="match status" value="1"/>
</dbReference>
<accession>A0AAV3ZG48</accession>
<dbReference type="CDD" id="cd03192">
    <property type="entry name" value="GST_C_Sigma_like"/>
    <property type="match status" value="1"/>
</dbReference>
<dbReference type="SFLD" id="SFLDS00019">
    <property type="entry name" value="Glutathione_Transferase_(cytos"/>
    <property type="match status" value="1"/>
</dbReference>
<organism evidence="3 4">
    <name type="scientific">Plakobranchus ocellatus</name>
    <dbReference type="NCBI Taxonomy" id="259542"/>
    <lineage>
        <taxon>Eukaryota</taxon>
        <taxon>Metazoa</taxon>
        <taxon>Spiralia</taxon>
        <taxon>Lophotrochozoa</taxon>
        <taxon>Mollusca</taxon>
        <taxon>Gastropoda</taxon>
        <taxon>Heterobranchia</taxon>
        <taxon>Euthyneura</taxon>
        <taxon>Panpulmonata</taxon>
        <taxon>Sacoglossa</taxon>
        <taxon>Placobranchoidea</taxon>
        <taxon>Plakobranchidae</taxon>
        <taxon>Plakobranchus</taxon>
    </lineage>
</organism>
<dbReference type="InterPro" id="IPR050213">
    <property type="entry name" value="GST_superfamily"/>
</dbReference>
<dbReference type="EMBL" id="BLXT01002349">
    <property type="protein sequence ID" value="GFN93427.1"/>
    <property type="molecule type" value="Genomic_DNA"/>
</dbReference>
<feature type="domain" description="GST C-terminal" evidence="2">
    <location>
        <begin position="83"/>
        <end position="209"/>
    </location>
</feature>
<feature type="domain" description="GST N-terminal" evidence="1">
    <location>
        <begin position="4"/>
        <end position="81"/>
    </location>
</feature>
<dbReference type="InterPro" id="IPR004046">
    <property type="entry name" value="GST_C"/>
</dbReference>
<name>A0AAV3ZG48_9GAST</name>
<gene>
    <name evidence="3" type="ORF">PoB_001993300</name>
</gene>
<dbReference type="SUPFAM" id="SSF52833">
    <property type="entry name" value="Thioredoxin-like"/>
    <property type="match status" value="1"/>
</dbReference>
<evidence type="ECO:0000313" key="4">
    <source>
        <dbReference type="Proteomes" id="UP000735302"/>
    </source>
</evidence>
<dbReference type="PROSITE" id="PS50404">
    <property type="entry name" value="GST_NTER"/>
    <property type="match status" value="1"/>
</dbReference>
<proteinExistence type="predicted"/>
<dbReference type="InterPro" id="IPR010987">
    <property type="entry name" value="Glutathione-S-Trfase_C-like"/>
</dbReference>
<dbReference type="PROSITE" id="PS50405">
    <property type="entry name" value="GST_CTER"/>
    <property type="match status" value="1"/>
</dbReference>
<evidence type="ECO:0000313" key="3">
    <source>
        <dbReference type="EMBL" id="GFN93427.1"/>
    </source>
</evidence>
<dbReference type="PANTHER" id="PTHR11571">
    <property type="entry name" value="GLUTATHIONE S-TRANSFERASE"/>
    <property type="match status" value="1"/>
</dbReference>
<dbReference type="AlphaFoldDB" id="A0AAV3ZG48"/>
<sequence>MAQPTIKLHYFPLRGRGETSRLVLHAANREFVDDRIQFADWSALKPKTPFGSLPYLEVGDEAFGQAQAIASYLARENNLYGSSNLDALKIEQIQGLREDLFVEELKVWKENDEAKKAEMTKNMNEVVYPKFLAYFERLIKDNQTKTNSKFTAGDKLSLADIIVFEGTETLRQKNSALLDQYPVVKEVNVLVASQESIKKYLDQRPVLSL</sequence>
<dbReference type="FunFam" id="1.20.1050.10:FF:000030">
    <property type="entry name" value="Glutathione S-transferase S1"/>
    <property type="match status" value="1"/>
</dbReference>
<dbReference type="SFLD" id="SFLDG00363">
    <property type="entry name" value="AMPS_(cytGST):_Alpha-__Mu-__Pi"/>
    <property type="match status" value="1"/>
</dbReference>
<dbReference type="InterPro" id="IPR040079">
    <property type="entry name" value="Glutathione_S-Trfase"/>
</dbReference>
<comment type="caution">
    <text evidence="3">The sequence shown here is derived from an EMBL/GenBank/DDBJ whole genome shotgun (WGS) entry which is preliminary data.</text>
</comment>
<keyword evidence="4" id="KW-1185">Reference proteome</keyword>
<dbReference type="GO" id="GO:0006749">
    <property type="term" value="P:glutathione metabolic process"/>
    <property type="evidence" value="ECO:0007669"/>
    <property type="project" value="TreeGrafter"/>
</dbReference>
<dbReference type="Proteomes" id="UP000735302">
    <property type="component" value="Unassembled WGS sequence"/>
</dbReference>
<dbReference type="GO" id="GO:0004364">
    <property type="term" value="F:glutathione transferase activity"/>
    <property type="evidence" value="ECO:0007669"/>
    <property type="project" value="TreeGrafter"/>
</dbReference>
<dbReference type="CDD" id="cd03039">
    <property type="entry name" value="GST_N_Sigma_like"/>
    <property type="match status" value="1"/>
</dbReference>
<reference evidence="3 4" key="1">
    <citation type="journal article" date="2021" name="Elife">
        <title>Chloroplast acquisition without the gene transfer in kleptoplastic sea slugs, Plakobranchus ocellatus.</title>
        <authorList>
            <person name="Maeda T."/>
            <person name="Takahashi S."/>
            <person name="Yoshida T."/>
            <person name="Shimamura S."/>
            <person name="Takaki Y."/>
            <person name="Nagai Y."/>
            <person name="Toyoda A."/>
            <person name="Suzuki Y."/>
            <person name="Arimoto A."/>
            <person name="Ishii H."/>
            <person name="Satoh N."/>
            <person name="Nishiyama T."/>
            <person name="Hasebe M."/>
            <person name="Maruyama T."/>
            <person name="Minagawa J."/>
            <person name="Obokata J."/>
            <person name="Shigenobu S."/>
        </authorList>
    </citation>
    <scope>NUCLEOTIDE SEQUENCE [LARGE SCALE GENOMIC DNA]</scope>
</reference>
<evidence type="ECO:0000259" key="2">
    <source>
        <dbReference type="PROSITE" id="PS50405"/>
    </source>
</evidence>
<dbReference type="Gene3D" id="1.20.1050.10">
    <property type="match status" value="1"/>
</dbReference>